<evidence type="ECO:0000313" key="3">
    <source>
        <dbReference type="Proteomes" id="UP000184063"/>
    </source>
</evidence>
<dbReference type="Gene3D" id="1.20.1280.140">
    <property type="match status" value="1"/>
</dbReference>
<organism evidence="2 3">
    <name type="scientific">Aspergillus luchuensis (strain CBS 106.47)</name>
    <dbReference type="NCBI Taxonomy" id="1137211"/>
    <lineage>
        <taxon>Eukaryota</taxon>
        <taxon>Fungi</taxon>
        <taxon>Dikarya</taxon>
        <taxon>Ascomycota</taxon>
        <taxon>Pezizomycotina</taxon>
        <taxon>Eurotiomycetes</taxon>
        <taxon>Eurotiomycetidae</taxon>
        <taxon>Eurotiales</taxon>
        <taxon>Aspergillaceae</taxon>
        <taxon>Aspergillus</taxon>
        <taxon>Aspergillus subgen. Circumdati</taxon>
    </lineage>
</organism>
<dbReference type="Pfam" id="PF12296">
    <property type="entry name" value="HsbA"/>
    <property type="match status" value="1"/>
</dbReference>
<dbReference type="GO" id="GO:0005576">
    <property type="term" value="C:extracellular region"/>
    <property type="evidence" value="ECO:0007669"/>
    <property type="project" value="TreeGrafter"/>
</dbReference>
<dbReference type="InterPro" id="IPR021054">
    <property type="entry name" value="Cell_wall_mannoprotein_1"/>
</dbReference>
<keyword evidence="1" id="KW-1133">Transmembrane helix</keyword>
<evidence type="ECO:0000313" key="2">
    <source>
        <dbReference type="EMBL" id="OJZ86037.1"/>
    </source>
</evidence>
<proteinExistence type="predicted"/>
<dbReference type="PANTHER" id="PTHR38123">
    <property type="entry name" value="CELL WALL SERINE-THREONINE-RICH GALACTOMANNOPROTEIN MP1 (AFU_ORTHOLOGUE AFUA_4G03240)"/>
    <property type="match status" value="1"/>
</dbReference>
<feature type="transmembrane region" description="Helical" evidence="1">
    <location>
        <begin position="21"/>
        <end position="39"/>
    </location>
</feature>
<gene>
    <name evidence="2" type="ORF">ASPFODRAFT_219248</name>
</gene>
<dbReference type="PANTHER" id="PTHR38123:SF1">
    <property type="entry name" value="HYDROPHOBIC SURFACE BINDING PROTEIN"/>
    <property type="match status" value="1"/>
</dbReference>
<evidence type="ECO:0000256" key="1">
    <source>
        <dbReference type="SAM" id="Phobius"/>
    </source>
</evidence>
<dbReference type="OrthoDB" id="3485059at2759"/>
<dbReference type="VEuPathDB" id="FungiDB:ASPFODRAFT_219248"/>
<evidence type="ECO:0008006" key="4">
    <source>
        <dbReference type="Google" id="ProtNLM"/>
    </source>
</evidence>
<dbReference type="Proteomes" id="UP000184063">
    <property type="component" value="Unassembled WGS sequence"/>
</dbReference>
<dbReference type="AlphaFoldDB" id="A0A1M3TH18"/>
<keyword evidence="1" id="KW-0472">Membrane</keyword>
<protein>
    <recommendedName>
        <fullName evidence="4">Hydrophobic surface binding protein</fullName>
    </recommendedName>
</protein>
<name>A0A1M3TH18_ASPLC</name>
<dbReference type="EMBL" id="KV878242">
    <property type="protein sequence ID" value="OJZ86037.1"/>
    <property type="molecule type" value="Genomic_DNA"/>
</dbReference>
<sequence>MSHRDWRIIIIPHQLSKTKTVLIAKLLTLALIAAATPILRRDAITVEDDVNQKIAPGISTLSNDVNTFPASGLAGAVAIHDDFEDLVSSVNHAITDTNSTGSLDDESGAAILNDVQVVIAGLLGVLSAIENQATAWSSVPGGADLVLNDLHTLHTAFDNFADALITNEPASLSDQNTSLKTTIDSAFNSAEAAYAS</sequence>
<keyword evidence="1" id="KW-0812">Transmembrane</keyword>
<accession>A0A1M3TH18</accession>
<reference evidence="3" key="1">
    <citation type="journal article" date="2017" name="Genome Biol.">
        <title>Comparative genomics reveals high biological diversity and specific adaptations in the industrially and medically important fungal genus Aspergillus.</title>
        <authorList>
            <person name="de Vries R.P."/>
            <person name="Riley R."/>
            <person name="Wiebenga A."/>
            <person name="Aguilar-Osorio G."/>
            <person name="Amillis S."/>
            <person name="Uchima C.A."/>
            <person name="Anderluh G."/>
            <person name="Asadollahi M."/>
            <person name="Askin M."/>
            <person name="Barry K."/>
            <person name="Battaglia E."/>
            <person name="Bayram O."/>
            <person name="Benocci T."/>
            <person name="Braus-Stromeyer S.A."/>
            <person name="Caldana C."/>
            <person name="Canovas D."/>
            <person name="Cerqueira G.C."/>
            <person name="Chen F."/>
            <person name="Chen W."/>
            <person name="Choi C."/>
            <person name="Clum A."/>
            <person name="Dos Santos R.A."/>
            <person name="Damasio A.R."/>
            <person name="Diallinas G."/>
            <person name="Emri T."/>
            <person name="Fekete E."/>
            <person name="Flipphi M."/>
            <person name="Freyberg S."/>
            <person name="Gallo A."/>
            <person name="Gournas C."/>
            <person name="Habgood R."/>
            <person name="Hainaut M."/>
            <person name="Harispe M.L."/>
            <person name="Henrissat B."/>
            <person name="Hilden K.S."/>
            <person name="Hope R."/>
            <person name="Hossain A."/>
            <person name="Karabika E."/>
            <person name="Karaffa L."/>
            <person name="Karanyi Z."/>
            <person name="Krasevec N."/>
            <person name="Kuo A."/>
            <person name="Kusch H."/>
            <person name="LaButti K."/>
            <person name="Lagendijk E.L."/>
            <person name="Lapidus A."/>
            <person name="Levasseur A."/>
            <person name="Lindquist E."/>
            <person name="Lipzen A."/>
            <person name="Logrieco A.F."/>
            <person name="MacCabe A."/>
            <person name="Maekelae M.R."/>
            <person name="Malavazi I."/>
            <person name="Melin P."/>
            <person name="Meyer V."/>
            <person name="Mielnichuk N."/>
            <person name="Miskei M."/>
            <person name="Molnar A.P."/>
            <person name="Mule G."/>
            <person name="Ngan C.Y."/>
            <person name="Orejas M."/>
            <person name="Orosz E."/>
            <person name="Ouedraogo J.P."/>
            <person name="Overkamp K.M."/>
            <person name="Park H.-S."/>
            <person name="Perrone G."/>
            <person name="Piumi F."/>
            <person name="Punt P.J."/>
            <person name="Ram A.F."/>
            <person name="Ramon A."/>
            <person name="Rauscher S."/>
            <person name="Record E."/>
            <person name="Riano-Pachon D.M."/>
            <person name="Robert V."/>
            <person name="Roehrig J."/>
            <person name="Ruller R."/>
            <person name="Salamov A."/>
            <person name="Salih N.S."/>
            <person name="Samson R.A."/>
            <person name="Sandor E."/>
            <person name="Sanguinetti M."/>
            <person name="Schuetze T."/>
            <person name="Sepcic K."/>
            <person name="Shelest E."/>
            <person name="Sherlock G."/>
            <person name="Sophianopoulou V."/>
            <person name="Squina F.M."/>
            <person name="Sun H."/>
            <person name="Susca A."/>
            <person name="Todd R.B."/>
            <person name="Tsang A."/>
            <person name="Unkles S.E."/>
            <person name="van de Wiele N."/>
            <person name="van Rossen-Uffink D."/>
            <person name="Oliveira J.V."/>
            <person name="Vesth T.C."/>
            <person name="Visser J."/>
            <person name="Yu J.-H."/>
            <person name="Zhou M."/>
            <person name="Andersen M.R."/>
            <person name="Archer D.B."/>
            <person name="Baker S.E."/>
            <person name="Benoit I."/>
            <person name="Brakhage A.A."/>
            <person name="Braus G.H."/>
            <person name="Fischer R."/>
            <person name="Frisvad J.C."/>
            <person name="Goldman G.H."/>
            <person name="Houbraken J."/>
            <person name="Oakley B."/>
            <person name="Pocsi I."/>
            <person name="Scazzocchio C."/>
            <person name="Seiboth B."/>
            <person name="vanKuyk P.A."/>
            <person name="Wortman J."/>
            <person name="Dyer P.S."/>
            <person name="Grigoriev I.V."/>
        </authorList>
    </citation>
    <scope>NUCLEOTIDE SEQUENCE [LARGE SCALE GENOMIC DNA]</scope>
    <source>
        <strain evidence="3">CBS 106.47</strain>
    </source>
</reference>